<organism evidence="1">
    <name type="scientific">marine metagenome</name>
    <dbReference type="NCBI Taxonomy" id="408172"/>
    <lineage>
        <taxon>unclassified sequences</taxon>
        <taxon>metagenomes</taxon>
        <taxon>ecological metagenomes</taxon>
    </lineage>
</organism>
<dbReference type="InterPro" id="IPR040442">
    <property type="entry name" value="Pyrv_kinase-like_dom_sf"/>
</dbReference>
<dbReference type="Gene3D" id="3.20.20.60">
    <property type="entry name" value="Phosphoenolpyruvate-binding domains"/>
    <property type="match status" value="1"/>
</dbReference>
<reference evidence="1" key="1">
    <citation type="submission" date="2018-05" db="EMBL/GenBank/DDBJ databases">
        <authorList>
            <person name="Lanie J.A."/>
            <person name="Ng W.-L."/>
            <person name="Kazmierczak K.M."/>
            <person name="Andrzejewski T.M."/>
            <person name="Davidsen T.M."/>
            <person name="Wayne K.J."/>
            <person name="Tettelin H."/>
            <person name="Glass J.I."/>
            <person name="Rusch D."/>
            <person name="Podicherti R."/>
            <person name="Tsui H.-C.T."/>
            <person name="Winkler M.E."/>
        </authorList>
    </citation>
    <scope>NUCLEOTIDE SEQUENCE</scope>
</reference>
<dbReference type="InterPro" id="IPR015813">
    <property type="entry name" value="Pyrv/PenolPyrv_kinase-like_dom"/>
</dbReference>
<accession>A0A381X9T1</accession>
<dbReference type="SUPFAM" id="SSF51621">
    <property type="entry name" value="Phosphoenolpyruvate/pyruvate domain"/>
    <property type="match status" value="1"/>
</dbReference>
<evidence type="ECO:0000313" key="1">
    <source>
        <dbReference type="EMBL" id="SVA61526.1"/>
    </source>
</evidence>
<proteinExistence type="predicted"/>
<name>A0A381X9T1_9ZZZZ</name>
<dbReference type="GO" id="GO:0003824">
    <property type="term" value="F:catalytic activity"/>
    <property type="evidence" value="ECO:0007669"/>
    <property type="project" value="InterPro"/>
</dbReference>
<evidence type="ECO:0008006" key="2">
    <source>
        <dbReference type="Google" id="ProtNLM"/>
    </source>
</evidence>
<protein>
    <recommendedName>
        <fullName evidence="2">Pyruvate kinase barrel domain-containing protein</fullName>
    </recommendedName>
</protein>
<dbReference type="EMBL" id="UINC01014428">
    <property type="protein sequence ID" value="SVA61526.1"/>
    <property type="molecule type" value="Genomic_DNA"/>
</dbReference>
<sequence length="197" mass="22767">MKKRVLMLRIISQNIINYGIEIPDDTILRINLAWCSSVKQLRNILEGHKNNSIFIDLPIKRIKPPNNKYTLNDLISVISSYNQIKYFAISNVESANDLEDYIQKIPPNIILVPKIESPIAIQNVSEIVNAIPTDEKILMLDHDDLFSKIIKNNESIDSFQNYIQKLSDYCNSNKIILLRTIGVIFSDEEKRISDYMK</sequence>
<gene>
    <name evidence="1" type="ORF">METZ01_LOCUS114380</name>
</gene>
<dbReference type="AlphaFoldDB" id="A0A381X9T1"/>